<dbReference type="EMBL" id="CAJJDO010000012">
    <property type="protein sequence ID" value="CAD8143879.1"/>
    <property type="molecule type" value="Genomic_DNA"/>
</dbReference>
<keyword evidence="2" id="KW-1185">Reference proteome</keyword>
<organism evidence="1 2">
    <name type="scientific">Paramecium pentaurelia</name>
    <dbReference type="NCBI Taxonomy" id="43138"/>
    <lineage>
        <taxon>Eukaryota</taxon>
        <taxon>Sar</taxon>
        <taxon>Alveolata</taxon>
        <taxon>Ciliophora</taxon>
        <taxon>Intramacronucleata</taxon>
        <taxon>Oligohymenophorea</taxon>
        <taxon>Peniculida</taxon>
        <taxon>Parameciidae</taxon>
        <taxon>Paramecium</taxon>
    </lineage>
</organism>
<proteinExistence type="predicted"/>
<evidence type="ECO:0000313" key="1">
    <source>
        <dbReference type="EMBL" id="CAD8143879.1"/>
    </source>
</evidence>
<reference evidence="1" key="1">
    <citation type="submission" date="2021-01" db="EMBL/GenBank/DDBJ databases">
        <authorList>
            <consortium name="Genoscope - CEA"/>
            <person name="William W."/>
        </authorList>
    </citation>
    <scope>NUCLEOTIDE SEQUENCE</scope>
</reference>
<accession>A0A8S1SX34</accession>
<comment type="caution">
    <text evidence="1">The sequence shown here is derived from an EMBL/GenBank/DDBJ whole genome shotgun (WGS) entry which is preliminary data.</text>
</comment>
<dbReference type="Proteomes" id="UP000689195">
    <property type="component" value="Unassembled WGS sequence"/>
</dbReference>
<gene>
    <name evidence="1" type="ORF">PPENT_87.1.T0120450</name>
</gene>
<sequence length="164" mass="19507">MLFLSKLLKILPFSKDINTNCLMVNLKSELFHHDTLQLKFNPKDNQEPSKKNQIIYIYFLNTVNIDYPKMVICQLIYLLFNLNYYITTNSIFVYLVKIQEFGKNNLILLREFQNNQNIFCVRHCLINKQMSSCNQNKKFLNEFSTFIPLAIVKMRSLQPIRQIA</sequence>
<evidence type="ECO:0000313" key="2">
    <source>
        <dbReference type="Proteomes" id="UP000689195"/>
    </source>
</evidence>
<dbReference type="AlphaFoldDB" id="A0A8S1SX34"/>
<name>A0A8S1SX34_9CILI</name>
<protein>
    <submittedName>
        <fullName evidence="1">Uncharacterized protein</fullName>
    </submittedName>
</protein>